<dbReference type="InterPro" id="IPR009492">
    <property type="entry name" value="TniQ"/>
</dbReference>
<feature type="region of interest" description="Disordered" evidence="1">
    <location>
        <begin position="743"/>
        <end position="768"/>
    </location>
</feature>
<evidence type="ECO:0000256" key="1">
    <source>
        <dbReference type="SAM" id="MobiDB-lite"/>
    </source>
</evidence>
<reference evidence="3 4" key="1">
    <citation type="journal article" date="2019" name="Environ. Microbiol.">
        <title>Species interactions and distinct microbial communities in high Arctic permafrost affected cryosols are associated with the CH4 and CO2 gas fluxes.</title>
        <authorList>
            <person name="Altshuler I."/>
            <person name="Hamel J."/>
            <person name="Turney S."/>
            <person name="Magnuson E."/>
            <person name="Levesque R."/>
            <person name="Greer C."/>
            <person name="Whyte L.G."/>
        </authorList>
    </citation>
    <scope>NUCLEOTIDE SEQUENCE [LARGE SCALE GENOMIC DNA]</scope>
    <source>
        <strain evidence="3 4">S9.3B</strain>
    </source>
</reference>
<feature type="domain" description="TniQ" evidence="2">
    <location>
        <begin position="8"/>
        <end position="138"/>
    </location>
</feature>
<proteinExistence type="predicted"/>
<gene>
    <name evidence="3" type="ORF">EAH89_15760</name>
</gene>
<feature type="compositionally biased region" description="Polar residues" evidence="1">
    <location>
        <begin position="756"/>
        <end position="768"/>
    </location>
</feature>
<dbReference type="OrthoDB" id="6917259at2"/>
<protein>
    <recommendedName>
        <fullName evidence="2">TniQ domain-containing protein</fullName>
    </recommendedName>
</protein>
<sequence length="768" mass="84038">MTGIRALPRTLPPFEDESLSSLIMRSARLYHFRAPMRVLKRSKVPHAWLETLAAIRPAPRLAEGIASVLGVSVATLDRLSAWGPSDRMASIRGVEVGRNYLPHRSRRSCSACLAESLHHRDWWQVGVITACPRHAQPLLRNCPGCSKPIYWRGSELERCGSRECRYDLRSHVYGGRPVQLACSTGLLDLLSEGSGATLEGSGLPFGRTVEVAHAVGTFVLGRPRLGYASSFVAGDPDRIAGTMEIGWAALQDWPQGFHSALDQMRVGAENRGKHFGLEREFGGFSEWLSKTSSEEWARPLRDAFGQYLSAQPSLRTTRRGLVRYGDPEVLRGGYMTRNEAADLLDVSSQTMIDLAERENLYAVAPVGAGVPSLLNARGVEELRARKAATLLKEEAFALLGVGVKAFDGILGLDVLEILPEGERITVQRMFVKSSIEGLIARVKSRLTPARAGAKLLSFSRCGGGRATTDLLRAVLDGRLRPSGLARKAVGLSAFLFDQRDVAAAFPAERSTLNLLEVAAELGENGRSVRAWARAGLLPTERRAGSLEAGSRVTSEGIAHFRREYTTATEISERAATTPRWATHRLAFHGIQPLLFEARTAIYPRDVITEDLLSKLNVKKGASSPSERAAKSADLTWRVGECVAEDLGVPLQRARSSLFHTETGTLVQVMVGRSPRIGASYAFRFSLAMRQSLDGARKAWLALALAEGNSFILLPWLEARKIIGGGEKPRTLFFLAADGQGRVRDEQMRSRQKWLPSLSTGTENQPVPP</sequence>
<accession>A0A502FW35</accession>
<dbReference type="Pfam" id="PF06527">
    <property type="entry name" value="TniQ"/>
    <property type="match status" value="1"/>
</dbReference>
<dbReference type="Proteomes" id="UP000317078">
    <property type="component" value="Unassembled WGS sequence"/>
</dbReference>
<dbReference type="AlphaFoldDB" id="A0A502FW35"/>
<dbReference type="EMBL" id="RCZP01000015">
    <property type="protein sequence ID" value="TPG53661.1"/>
    <property type="molecule type" value="Genomic_DNA"/>
</dbReference>
<evidence type="ECO:0000313" key="4">
    <source>
        <dbReference type="Proteomes" id="UP000317078"/>
    </source>
</evidence>
<comment type="caution">
    <text evidence="3">The sequence shown here is derived from an EMBL/GenBank/DDBJ whole genome shotgun (WGS) entry which is preliminary data.</text>
</comment>
<evidence type="ECO:0000313" key="3">
    <source>
        <dbReference type="EMBL" id="TPG53661.1"/>
    </source>
</evidence>
<organism evidence="3 4">
    <name type="scientific">Muricoccus nepalensis</name>
    <dbReference type="NCBI Taxonomy" id="1854500"/>
    <lineage>
        <taxon>Bacteria</taxon>
        <taxon>Pseudomonadati</taxon>
        <taxon>Pseudomonadota</taxon>
        <taxon>Alphaproteobacteria</taxon>
        <taxon>Acetobacterales</taxon>
        <taxon>Roseomonadaceae</taxon>
        <taxon>Muricoccus</taxon>
    </lineage>
</organism>
<evidence type="ECO:0000259" key="2">
    <source>
        <dbReference type="Pfam" id="PF06527"/>
    </source>
</evidence>
<keyword evidence="4" id="KW-1185">Reference proteome</keyword>
<name>A0A502FW35_9PROT</name>